<sequence length="65" mass="6744">MATPRRTPNSGTRVRFANHTRPPAADADSATPVRSCSQLAGVPPYTGTMWTPSAGGTGYQLGILA</sequence>
<gene>
    <name evidence="2" type="ORF">ACFQV2_03455</name>
</gene>
<keyword evidence="3" id="KW-1185">Reference proteome</keyword>
<comment type="caution">
    <text evidence="2">The sequence shown here is derived from an EMBL/GenBank/DDBJ whole genome shotgun (WGS) entry which is preliminary data.</text>
</comment>
<evidence type="ECO:0000313" key="3">
    <source>
        <dbReference type="Proteomes" id="UP001596512"/>
    </source>
</evidence>
<feature type="region of interest" description="Disordered" evidence="1">
    <location>
        <begin position="1"/>
        <end position="35"/>
    </location>
</feature>
<reference evidence="3" key="1">
    <citation type="journal article" date="2019" name="Int. J. Syst. Evol. Microbiol.">
        <title>The Global Catalogue of Microorganisms (GCM) 10K type strain sequencing project: providing services to taxonomists for standard genome sequencing and annotation.</title>
        <authorList>
            <consortium name="The Broad Institute Genomics Platform"/>
            <consortium name="The Broad Institute Genome Sequencing Center for Infectious Disease"/>
            <person name="Wu L."/>
            <person name="Ma J."/>
        </authorList>
    </citation>
    <scope>NUCLEOTIDE SEQUENCE [LARGE SCALE GENOMIC DNA]</scope>
    <source>
        <strain evidence="3">JCM 17695</strain>
    </source>
</reference>
<protein>
    <submittedName>
        <fullName evidence="2">Uncharacterized protein</fullName>
    </submittedName>
</protein>
<dbReference type="EMBL" id="JBHTEY010000004">
    <property type="protein sequence ID" value="MFC7612835.1"/>
    <property type="molecule type" value="Genomic_DNA"/>
</dbReference>
<organism evidence="2 3">
    <name type="scientific">Actinokineospora soli</name>
    <dbReference type="NCBI Taxonomy" id="1048753"/>
    <lineage>
        <taxon>Bacteria</taxon>
        <taxon>Bacillati</taxon>
        <taxon>Actinomycetota</taxon>
        <taxon>Actinomycetes</taxon>
        <taxon>Pseudonocardiales</taxon>
        <taxon>Pseudonocardiaceae</taxon>
        <taxon>Actinokineospora</taxon>
    </lineage>
</organism>
<evidence type="ECO:0000256" key="1">
    <source>
        <dbReference type="SAM" id="MobiDB-lite"/>
    </source>
</evidence>
<evidence type="ECO:0000313" key="2">
    <source>
        <dbReference type="EMBL" id="MFC7612835.1"/>
    </source>
</evidence>
<name>A0ABW2TIF5_9PSEU</name>
<dbReference type="Proteomes" id="UP001596512">
    <property type="component" value="Unassembled WGS sequence"/>
</dbReference>
<feature type="compositionally biased region" description="Polar residues" evidence="1">
    <location>
        <begin position="1"/>
        <end position="12"/>
    </location>
</feature>
<proteinExistence type="predicted"/>
<accession>A0ABW2TIF5</accession>